<dbReference type="OrthoDB" id="4960660at2759"/>
<dbReference type="STRING" id="1531966.A0A0A1SZN3"/>
<dbReference type="Proteomes" id="UP000039046">
    <property type="component" value="Unassembled WGS sequence"/>
</dbReference>
<accession>A0A0A1SZN3</accession>
<dbReference type="HOGENOM" id="CLU_1929071_0_0_1"/>
<keyword evidence="2" id="KW-1185">Reference proteome</keyword>
<protein>
    <submittedName>
        <fullName evidence="1">Uncharacterized protein</fullName>
    </submittedName>
</protein>
<organism evidence="1 2">
    <name type="scientific">[Torrubiella] hemipterigena</name>
    <dbReference type="NCBI Taxonomy" id="1531966"/>
    <lineage>
        <taxon>Eukaryota</taxon>
        <taxon>Fungi</taxon>
        <taxon>Dikarya</taxon>
        <taxon>Ascomycota</taxon>
        <taxon>Pezizomycotina</taxon>
        <taxon>Sordariomycetes</taxon>
        <taxon>Hypocreomycetidae</taxon>
        <taxon>Hypocreales</taxon>
        <taxon>Clavicipitaceae</taxon>
        <taxon>Clavicipitaceae incertae sedis</taxon>
        <taxon>'Torrubiella' clade</taxon>
    </lineage>
</organism>
<evidence type="ECO:0000313" key="1">
    <source>
        <dbReference type="EMBL" id="CEJ85715.1"/>
    </source>
</evidence>
<proteinExistence type="predicted"/>
<dbReference type="EMBL" id="CDHN01000002">
    <property type="protein sequence ID" value="CEJ85715.1"/>
    <property type="molecule type" value="Genomic_DNA"/>
</dbReference>
<reference evidence="1 2" key="1">
    <citation type="journal article" date="2015" name="Genome Announc.">
        <title>Draft Genome Sequence and Gene Annotation of the Entomopathogenic Fungus Verticillium hemipterigenum.</title>
        <authorList>
            <person name="Horn F."/>
            <person name="Habel A."/>
            <person name="Scharf D.H."/>
            <person name="Dworschak J."/>
            <person name="Brakhage A.A."/>
            <person name="Guthke R."/>
            <person name="Hertweck C."/>
            <person name="Linde J."/>
        </authorList>
    </citation>
    <scope>NUCLEOTIDE SEQUENCE [LARGE SCALE GENOMIC DNA]</scope>
</reference>
<sequence length="131" mass="15174">MHIAPLPAIIHHPWFLADVPEWRNDGTAPGETFESDGLYLEEIFLAKVKSQQLPSYIASLLHNSGERLFFQSAFHVKGIHEEFVRLHCSRTKENLVAARLQLDQFVFQNPELREASVETSEWVSREMKRMV</sequence>
<evidence type="ECO:0000313" key="2">
    <source>
        <dbReference type="Proteomes" id="UP000039046"/>
    </source>
</evidence>
<dbReference type="AlphaFoldDB" id="A0A0A1SZN3"/>
<name>A0A0A1SZN3_9HYPO</name>
<gene>
    <name evidence="1" type="ORF">VHEMI03866</name>
</gene>